<gene>
    <name evidence="1" type="ORF">BpJC7_31940</name>
</gene>
<sequence>METGAPASVEAPVGYYPGCIEILTRTPYRGGRQCQAGSLTGAVAS</sequence>
<name>A0A5J4JJE4_9BACI</name>
<evidence type="ECO:0000313" key="2">
    <source>
        <dbReference type="Proteomes" id="UP000391919"/>
    </source>
</evidence>
<reference evidence="1 2" key="1">
    <citation type="submission" date="2019-09" db="EMBL/GenBank/DDBJ databases">
        <title>Draft genome sequence of Bacillus sp. JC-7.</title>
        <authorList>
            <person name="Tanaka N."/>
            <person name="Shiwa Y."/>
            <person name="Fujita N."/>
            <person name="Tanasupawat S."/>
        </authorList>
    </citation>
    <scope>NUCLEOTIDE SEQUENCE [LARGE SCALE GENOMIC DNA]</scope>
    <source>
        <strain evidence="1 2">JC-7</strain>
    </source>
</reference>
<evidence type="ECO:0000313" key="1">
    <source>
        <dbReference type="EMBL" id="GER71891.1"/>
    </source>
</evidence>
<comment type="caution">
    <text evidence="1">The sequence shown here is derived from an EMBL/GenBank/DDBJ whole genome shotgun (WGS) entry which is preliminary data.</text>
</comment>
<dbReference type="Proteomes" id="UP000391919">
    <property type="component" value="Unassembled WGS sequence"/>
</dbReference>
<keyword evidence="2" id="KW-1185">Reference proteome</keyword>
<organism evidence="1 2">
    <name type="scientific">Weizmannia acidilactici</name>
    <dbReference type="NCBI Taxonomy" id="2607726"/>
    <lineage>
        <taxon>Bacteria</taxon>
        <taxon>Bacillati</taxon>
        <taxon>Bacillota</taxon>
        <taxon>Bacilli</taxon>
        <taxon>Bacillales</taxon>
        <taxon>Bacillaceae</taxon>
        <taxon>Heyndrickxia</taxon>
    </lineage>
</organism>
<dbReference type="EMBL" id="BKZQ01000089">
    <property type="protein sequence ID" value="GER71891.1"/>
    <property type="molecule type" value="Genomic_DNA"/>
</dbReference>
<proteinExistence type="predicted"/>
<accession>A0A5J4JJE4</accession>
<dbReference type="AlphaFoldDB" id="A0A5J4JJE4"/>
<protein>
    <submittedName>
        <fullName evidence="1">Uncharacterized protein</fullName>
    </submittedName>
</protein>